<dbReference type="InterPro" id="IPR010921">
    <property type="entry name" value="Trp_repressor/repl_initiator"/>
</dbReference>
<sequence>AKRDKYANLGTNPYQTTVFCGTLYQANVQVLAPVGTDSRSNSVATVIYQICAGIAGTYLRYISEKARISVLSTMPQKRSWTAAQKIDMLRVIDSRPTSVSLNSICQAFNIQTGQVSRWRREEERLKKSRPGAKSVCKGAQSIPEIYTEEILSYIFERRECKFAISMRMVDSRVKAMDREFKKKSETARYAIIRRFFKKHKYGIRCGTHVAQQIRSRHENLQRILSYPSSDSWLHSLIRQ</sequence>
<dbReference type="SUPFAM" id="SSF48295">
    <property type="entry name" value="TrpR-like"/>
    <property type="match status" value="1"/>
</dbReference>
<name>A0A0H5RDA4_9EUKA</name>
<organism evidence="1">
    <name type="scientific">Spongospora subterranea</name>
    <dbReference type="NCBI Taxonomy" id="70186"/>
    <lineage>
        <taxon>Eukaryota</taxon>
        <taxon>Sar</taxon>
        <taxon>Rhizaria</taxon>
        <taxon>Endomyxa</taxon>
        <taxon>Phytomyxea</taxon>
        <taxon>Plasmodiophorida</taxon>
        <taxon>Plasmodiophoridae</taxon>
        <taxon>Spongospora</taxon>
    </lineage>
</organism>
<dbReference type="EMBL" id="HACM01011788">
    <property type="protein sequence ID" value="CRZ12230.1"/>
    <property type="molecule type" value="Transcribed_RNA"/>
</dbReference>
<dbReference type="AlphaFoldDB" id="A0A0H5RDA4"/>
<protein>
    <submittedName>
        <fullName evidence="1">Uncharacterized protein</fullName>
    </submittedName>
</protein>
<proteinExistence type="predicted"/>
<dbReference type="GO" id="GO:0043565">
    <property type="term" value="F:sequence-specific DNA binding"/>
    <property type="evidence" value="ECO:0007669"/>
    <property type="project" value="InterPro"/>
</dbReference>
<accession>A0A0H5RDA4</accession>
<feature type="non-terminal residue" evidence="1">
    <location>
        <position position="1"/>
    </location>
</feature>
<reference evidence="1" key="1">
    <citation type="submission" date="2015-04" db="EMBL/GenBank/DDBJ databases">
        <title>The genome sequence of the plant pathogenic Rhizarian Plasmodiophora brassicae reveals insights in its biotrophic life cycle and the origin of chitin synthesis.</title>
        <authorList>
            <person name="Schwelm A."/>
            <person name="Fogelqvist J."/>
            <person name="Knaust A."/>
            <person name="Julke S."/>
            <person name="Lilja T."/>
            <person name="Dhandapani V."/>
            <person name="Bonilla-Rosso G."/>
            <person name="Karlsson M."/>
            <person name="Shevchenko A."/>
            <person name="Choi S.R."/>
            <person name="Kim H.G."/>
            <person name="Park J.Y."/>
            <person name="Lim Y.P."/>
            <person name="Ludwig-Muller J."/>
            <person name="Dixelius C."/>
        </authorList>
    </citation>
    <scope>NUCLEOTIDE SEQUENCE</scope>
    <source>
        <tissue evidence="1">Potato root galls</tissue>
    </source>
</reference>
<evidence type="ECO:0000313" key="1">
    <source>
        <dbReference type="EMBL" id="CRZ12230.1"/>
    </source>
</evidence>